<evidence type="ECO:0000313" key="9">
    <source>
        <dbReference type="Proteomes" id="UP000289856"/>
    </source>
</evidence>
<dbReference type="Gene3D" id="3.40.190.10">
    <property type="entry name" value="Periplasmic binding protein-like II"/>
    <property type="match status" value="1"/>
</dbReference>
<evidence type="ECO:0000256" key="2">
    <source>
        <dbReference type="ARBA" id="ARBA00022729"/>
    </source>
</evidence>
<protein>
    <recommendedName>
        <fullName evidence="10">ABC transporter substrate-binding protein</fullName>
    </recommendedName>
</protein>
<dbReference type="PROSITE" id="PS51257">
    <property type="entry name" value="PROKAR_LIPOPROTEIN"/>
    <property type="match status" value="1"/>
</dbReference>
<name>A0A3T1CXX2_9BACL</name>
<keyword evidence="5" id="KW-0449">Lipoprotein</keyword>
<feature type="region of interest" description="Disordered" evidence="6">
    <location>
        <begin position="28"/>
        <end position="51"/>
    </location>
</feature>
<feature type="compositionally biased region" description="Low complexity" evidence="6">
    <location>
        <begin position="29"/>
        <end position="46"/>
    </location>
</feature>
<dbReference type="OrthoDB" id="9795467at2"/>
<dbReference type="KEGG" id="cohn:KCTCHS21_01110"/>
<reference evidence="8 9" key="1">
    <citation type="submission" date="2019-01" db="EMBL/GenBank/DDBJ databases">
        <title>Complete genome sequence of Cohnella hallensis HS21 isolated from Korean fir (Abies koreana) rhizospheric soil.</title>
        <authorList>
            <person name="Jiang L."/>
            <person name="Kang S.W."/>
            <person name="Kim S."/>
            <person name="Jung J."/>
            <person name="Kim C.Y."/>
            <person name="Kim D.H."/>
            <person name="Kim S.W."/>
            <person name="Lee J."/>
        </authorList>
    </citation>
    <scope>NUCLEOTIDE SEQUENCE [LARGE SCALE GENOMIC DNA]</scope>
    <source>
        <strain evidence="8 9">HS21</strain>
    </source>
</reference>
<keyword evidence="3" id="KW-0472">Membrane</keyword>
<dbReference type="Proteomes" id="UP000289856">
    <property type="component" value="Chromosome"/>
</dbReference>
<accession>A0A3T1CXX2</accession>
<dbReference type="EMBL" id="AP019400">
    <property type="protein sequence ID" value="BBI30712.1"/>
    <property type="molecule type" value="Genomic_DNA"/>
</dbReference>
<dbReference type="AlphaFoldDB" id="A0A3T1CXX2"/>
<dbReference type="Pfam" id="PF01547">
    <property type="entry name" value="SBP_bac_1"/>
    <property type="match status" value="1"/>
</dbReference>
<evidence type="ECO:0000256" key="7">
    <source>
        <dbReference type="SAM" id="SignalP"/>
    </source>
</evidence>
<proteinExistence type="predicted"/>
<keyword evidence="2 7" id="KW-0732">Signal</keyword>
<keyword evidence="4" id="KW-0564">Palmitate</keyword>
<keyword evidence="1" id="KW-1003">Cell membrane</keyword>
<evidence type="ECO:0000256" key="6">
    <source>
        <dbReference type="SAM" id="MobiDB-lite"/>
    </source>
</evidence>
<dbReference type="InterPro" id="IPR006059">
    <property type="entry name" value="SBP"/>
</dbReference>
<feature type="signal peptide" evidence="7">
    <location>
        <begin position="1"/>
        <end position="19"/>
    </location>
</feature>
<dbReference type="PANTHER" id="PTHR43649:SF33">
    <property type="entry name" value="POLYGALACTURONAN_RHAMNOGALACTURONAN-BINDING PROTEIN YTCQ"/>
    <property type="match status" value="1"/>
</dbReference>
<evidence type="ECO:0000256" key="1">
    <source>
        <dbReference type="ARBA" id="ARBA00022475"/>
    </source>
</evidence>
<keyword evidence="9" id="KW-1185">Reference proteome</keyword>
<feature type="region of interest" description="Disordered" evidence="6">
    <location>
        <begin position="481"/>
        <end position="500"/>
    </location>
</feature>
<feature type="chain" id="PRO_5039553043" description="ABC transporter substrate-binding protein" evidence="7">
    <location>
        <begin position="20"/>
        <end position="500"/>
    </location>
</feature>
<evidence type="ECO:0000256" key="3">
    <source>
        <dbReference type="ARBA" id="ARBA00023136"/>
    </source>
</evidence>
<evidence type="ECO:0000256" key="5">
    <source>
        <dbReference type="ARBA" id="ARBA00023288"/>
    </source>
</evidence>
<gene>
    <name evidence="8" type="ORF">KCTCHS21_01110</name>
</gene>
<sequence length="500" mass="56335">MKKIYLLMTMTVMAVFLLAGCGKSESNNTASLSTESEASSPTASAQSEEKHDPVSLQFWHYQGGSYKDTFVKIVEEFEKEYPWITIKYNFLPPEQYGTGLQAAIAAKETPDMFISTPTLPLKLLVDQDVVRTLDDFITPDKREQYVPGVWTEGSTTLNGKTYSIPTTDIRNYSAVVFYNKKLLGNAGITEVPNQLSWDQFIDISKKVMDNNPGVLGAAFPGKASWVTGRGIIQMVSAISPEDTAPTSDIFFNYQKGEIEFGKGLEETIQFFKRLYDEKVVDTNSLLYLPGETRALFWENKLGFIFENTENVQTFPHENNDAYGITNVPTKNGKSGYIANQGKTEVGVYVSNSSKHFEEIKLFLQYFQDQYYPALIKKGMNTSPIQQINETVKSDFDLFNQSMSLRDGAYIKVPIPANRNINTIDVDTEFVSKRPTTTWDDIFKAYLTGQIKDLPGELDSLNKQYNKVFKDVIASVNSSGKTVSQSDYVYPDWTPPQPYDK</sequence>
<evidence type="ECO:0000256" key="4">
    <source>
        <dbReference type="ARBA" id="ARBA00023139"/>
    </source>
</evidence>
<dbReference type="InterPro" id="IPR050490">
    <property type="entry name" value="Bact_solute-bd_prot1"/>
</dbReference>
<dbReference type="RefSeq" id="WP_130604649.1">
    <property type="nucleotide sequence ID" value="NZ_AP019400.1"/>
</dbReference>
<evidence type="ECO:0008006" key="10">
    <source>
        <dbReference type="Google" id="ProtNLM"/>
    </source>
</evidence>
<dbReference type="PANTHER" id="PTHR43649">
    <property type="entry name" value="ARABINOSE-BINDING PROTEIN-RELATED"/>
    <property type="match status" value="1"/>
</dbReference>
<organism evidence="8 9">
    <name type="scientific">Cohnella abietis</name>
    <dbReference type="NCBI Taxonomy" id="2507935"/>
    <lineage>
        <taxon>Bacteria</taxon>
        <taxon>Bacillati</taxon>
        <taxon>Bacillota</taxon>
        <taxon>Bacilli</taxon>
        <taxon>Bacillales</taxon>
        <taxon>Paenibacillaceae</taxon>
        <taxon>Cohnella</taxon>
    </lineage>
</organism>
<dbReference type="SUPFAM" id="SSF53850">
    <property type="entry name" value="Periplasmic binding protein-like II"/>
    <property type="match status" value="1"/>
</dbReference>
<evidence type="ECO:0000313" key="8">
    <source>
        <dbReference type="EMBL" id="BBI30712.1"/>
    </source>
</evidence>